<dbReference type="InterPro" id="IPR052515">
    <property type="entry name" value="Gfo/Idh/MocA_Oxidoreductase"/>
</dbReference>
<reference evidence="2 3" key="1">
    <citation type="submission" date="2024-10" db="EMBL/GenBank/DDBJ databases">
        <title>The Natural Products Discovery Center: Release of the First 8490 Sequenced Strains for Exploring Actinobacteria Biosynthetic Diversity.</title>
        <authorList>
            <person name="Kalkreuter E."/>
            <person name="Kautsar S.A."/>
            <person name="Yang D."/>
            <person name="Bader C.D."/>
            <person name="Teijaro C.N."/>
            <person name="Fluegel L."/>
            <person name="Davis C.M."/>
            <person name="Simpson J.R."/>
            <person name="Lauterbach L."/>
            <person name="Steele A.D."/>
            <person name="Gui C."/>
            <person name="Meng S."/>
            <person name="Li G."/>
            <person name="Viehrig K."/>
            <person name="Ye F."/>
            <person name="Su P."/>
            <person name="Kiefer A.F."/>
            <person name="Nichols A."/>
            <person name="Cepeda A.J."/>
            <person name="Yan W."/>
            <person name="Fan B."/>
            <person name="Jiang Y."/>
            <person name="Adhikari A."/>
            <person name="Zheng C.-J."/>
            <person name="Schuster L."/>
            <person name="Cowan T.M."/>
            <person name="Smanski M.J."/>
            <person name="Chevrette M.G."/>
            <person name="De Carvalho L.P.S."/>
            <person name="Shen B."/>
        </authorList>
    </citation>
    <scope>NUCLEOTIDE SEQUENCE [LARGE SCALE GENOMIC DNA]</scope>
    <source>
        <strain evidence="2 3">NPDC001390</strain>
    </source>
</reference>
<name>A0ABW6UI03_9ACTN</name>
<dbReference type="InterPro" id="IPR036291">
    <property type="entry name" value="NAD(P)-bd_dom_sf"/>
</dbReference>
<proteinExistence type="predicted"/>
<organism evidence="2 3">
    <name type="scientific">Streptomyces bluensis</name>
    <dbReference type="NCBI Taxonomy" id="33897"/>
    <lineage>
        <taxon>Bacteria</taxon>
        <taxon>Bacillati</taxon>
        <taxon>Actinomycetota</taxon>
        <taxon>Actinomycetes</taxon>
        <taxon>Kitasatosporales</taxon>
        <taxon>Streptomycetaceae</taxon>
        <taxon>Streptomyces</taxon>
    </lineage>
</organism>
<dbReference type="InterPro" id="IPR000683">
    <property type="entry name" value="Gfo/Idh/MocA-like_OxRdtase_N"/>
</dbReference>
<keyword evidence="3" id="KW-1185">Reference proteome</keyword>
<dbReference type="Gene3D" id="3.40.50.720">
    <property type="entry name" value="NAD(P)-binding Rossmann-like Domain"/>
    <property type="match status" value="1"/>
</dbReference>
<gene>
    <name evidence="2" type="ORF">ACFY1D_16775</name>
</gene>
<comment type="caution">
    <text evidence="2">The sequence shown here is derived from an EMBL/GenBank/DDBJ whole genome shotgun (WGS) entry which is preliminary data.</text>
</comment>
<dbReference type="PANTHER" id="PTHR43249">
    <property type="entry name" value="UDP-N-ACETYL-2-AMINO-2-DEOXY-D-GLUCURONATE OXIDASE"/>
    <property type="match status" value="1"/>
</dbReference>
<evidence type="ECO:0000313" key="3">
    <source>
        <dbReference type="Proteomes" id="UP001602058"/>
    </source>
</evidence>
<dbReference type="Pfam" id="PF01408">
    <property type="entry name" value="GFO_IDH_MocA"/>
    <property type="match status" value="1"/>
</dbReference>
<evidence type="ECO:0000259" key="1">
    <source>
        <dbReference type="Pfam" id="PF01408"/>
    </source>
</evidence>
<accession>A0ABW6UI03</accession>
<dbReference type="PANTHER" id="PTHR43249:SF1">
    <property type="entry name" value="D-GLUCOSIDE 3-DEHYDROGENASE"/>
    <property type="match status" value="1"/>
</dbReference>
<sequence length="374" mass="40418">MRRRAHADRVELVAAVDIDKGRLDTFQATAGAFGMRPRGFDDLEAMLGAIRPDLVLNGTPPSLHRAQAVTALRAGAWVLCEKPLCLSLAEYDEIAIAEEEAEGYVSVVLQHRYGLHRSPVARPEELTEASDGEARGVSPFSNSFDLGVWARQRGSEVFDDEAVVLDPDALASYWERQLDWIDSGAAPSAEHIIETTDVTLDQVDVVTGRSGMAFIPAGAFIAYQSAAPDFDYDLANWPSDATTRPGFQYLKPTMYWSAASTSRHPPEAALLIDFLTNGPRVGEIFGLDRGEPANPAFREALAPGLDDTGREALVFSKAMAEEVGEPASITPSGGSDMDALFKRYTQDVLLGEASPREAAEGFIGELRDNVTAAS</sequence>
<dbReference type="Proteomes" id="UP001602058">
    <property type="component" value="Unassembled WGS sequence"/>
</dbReference>
<feature type="domain" description="Gfo/Idh/MocA-like oxidoreductase N-terminal" evidence="1">
    <location>
        <begin position="5"/>
        <end position="107"/>
    </location>
</feature>
<dbReference type="RefSeq" id="WP_387887152.1">
    <property type="nucleotide sequence ID" value="NZ_JBIAWJ010000007.1"/>
</dbReference>
<dbReference type="EMBL" id="JBIAWJ010000007">
    <property type="protein sequence ID" value="MFF4523058.1"/>
    <property type="molecule type" value="Genomic_DNA"/>
</dbReference>
<dbReference type="SUPFAM" id="SSF51735">
    <property type="entry name" value="NAD(P)-binding Rossmann-fold domains"/>
    <property type="match status" value="1"/>
</dbReference>
<dbReference type="Gene3D" id="3.40.190.10">
    <property type="entry name" value="Periplasmic binding protein-like II"/>
    <property type="match status" value="2"/>
</dbReference>
<evidence type="ECO:0000313" key="2">
    <source>
        <dbReference type="EMBL" id="MFF4523058.1"/>
    </source>
</evidence>
<dbReference type="SUPFAM" id="SSF53850">
    <property type="entry name" value="Periplasmic binding protein-like II"/>
    <property type="match status" value="1"/>
</dbReference>
<protein>
    <submittedName>
        <fullName evidence="2">Gfo/Idh/MocA family oxidoreductase</fullName>
    </submittedName>
</protein>